<dbReference type="GeneID" id="29814680"/>
<dbReference type="AlphaFoldDB" id="A0A8B4BU17"/>
<organism evidence="2 3">
    <name type="scientific">Heyndrickxia coagulans DSM 1 = ATCC 7050</name>
    <dbReference type="NCBI Taxonomy" id="1121088"/>
    <lineage>
        <taxon>Bacteria</taxon>
        <taxon>Bacillati</taxon>
        <taxon>Bacillota</taxon>
        <taxon>Bacilli</taxon>
        <taxon>Bacillales</taxon>
        <taxon>Bacillaceae</taxon>
        <taxon>Heyndrickxia</taxon>
    </lineage>
</organism>
<evidence type="ECO:0000313" key="2">
    <source>
        <dbReference type="EMBL" id="SHF20053.1"/>
    </source>
</evidence>
<dbReference type="EMBL" id="FQUB01000026">
    <property type="protein sequence ID" value="SHF20053.1"/>
    <property type="molecule type" value="Genomic_DNA"/>
</dbReference>
<keyword evidence="1" id="KW-0472">Membrane</keyword>
<evidence type="ECO:0000256" key="1">
    <source>
        <dbReference type="SAM" id="Phobius"/>
    </source>
</evidence>
<sequence>MDTIIKILATITIIISLLLWVPNIVFQQPSFLWILTFVFSGIGLLLAVSIKSKVLIIGNTITFFSFFLVMFFGYLLDFLTTQLF</sequence>
<name>A0A8B4BU17_HEYCO</name>
<protein>
    <submittedName>
        <fullName evidence="2">Uncharacterized protein</fullName>
    </submittedName>
</protein>
<reference evidence="2 3" key="1">
    <citation type="submission" date="2016-11" db="EMBL/GenBank/DDBJ databases">
        <authorList>
            <person name="Varghese N."/>
            <person name="Submissions S."/>
        </authorList>
    </citation>
    <scope>NUCLEOTIDE SEQUENCE [LARGE SCALE GENOMIC DNA]</scope>
    <source>
        <strain evidence="2 3">DSM 1</strain>
    </source>
</reference>
<keyword evidence="1" id="KW-0812">Transmembrane</keyword>
<feature type="transmembrane region" description="Helical" evidence="1">
    <location>
        <begin position="31"/>
        <end position="48"/>
    </location>
</feature>
<proteinExistence type="predicted"/>
<accession>A0A8B4BU17</accession>
<dbReference type="Proteomes" id="UP000184029">
    <property type="component" value="Unassembled WGS sequence"/>
</dbReference>
<comment type="caution">
    <text evidence="2">The sequence shown here is derived from an EMBL/GenBank/DDBJ whole genome shotgun (WGS) entry which is preliminary data.</text>
</comment>
<keyword evidence="1" id="KW-1133">Transmembrane helix</keyword>
<dbReference type="KEGG" id="bcoa:BF29_421"/>
<feature type="transmembrane region" description="Helical" evidence="1">
    <location>
        <begin position="55"/>
        <end position="76"/>
    </location>
</feature>
<evidence type="ECO:0000313" key="3">
    <source>
        <dbReference type="Proteomes" id="UP000184029"/>
    </source>
</evidence>
<feature type="transmembrane region" description="Helical" evidence="1">
    <location>
        <begin position="7"/>
        <end position="25"/>
    </location>
</feature>
<gene>
    <name evidence="2" type="ORF">SAMN02745208_01567</name>
</gene>
<dbReference type="RefSeq" id="WP_003352739.1">
    <property type="nucleotide sequence ID" value="NZ_ALAS01000224.1"/>
</dbReference>